<accession>A0AB72UJ67</accession>
<evidence type="ECO:0000256" key="1">
    <source>
        <dbReference type="SAM" id="Phobius"/>
    </source>
</evidence>
<feature type="transmembrane region" description="Helical" evidence="1">
    <location>
        <begin position="12"/>
        <end position="38"/>
    </location>
</feature>
<dbReference type="AlphaFoldDB" id="A0AB72UJ67"/>
<dbReference type="EMBL" id="CP004389">
    <property type="protein sequence ID" value="AJD54343.1"/>
    <property type="molecule type" value="Genomic_DNA"/>
</dbReference>
<geneLocation type="plasmid" evidence="3"/>
<dbReference type="Proteomes" id="UP000007127">
    <property type="component" value="Plasmid"/>
</dbReference>
<keyword evidence="1" id="KW-0812">Transmembrane</keyword>
<evidence type="ECO:0000313" key="3">
    <source>
        <dbReference type="Proteomes" id="UP000007127"/>
    </source>
</evidence>
<protein>
    <recommendedName>
        <fullName evidence="4">Transmembrane protein</fullName>
    </recommendedName>
</protein>
<sequence length="137" mass="15649">MNTQSKTKEHSLAHQLATTVLWASPMIAATAMVMVMLFAYLPEWAGQASWALFGIVVVKLIYQKHHWQQTLVLLMLPVMPAGLVIYAFDIPSIMEMFKSQVGSWLFAVYYLLMTACVAYDAWEKYHSKYGTEKCTKF</sequence>
<gene>
    <name evidence="2" type="ORF">TH3_21353</name>
</gene>
<keyword evidence="1" id="KW-0472">Membrane</keyword>
<reference evidence="2 3" key="1">
    <citation type="journal article" date="2012" name="J. Bacteriol.">
        <title>Genome sequence of Thalassospira xiamenensis type strain M-5.</title>
        <authorList>
            <person name="Lai Q."/>
            <person name="Shao Z."/>
        </authorList>
    </citation>
    <scope>NUCLEOTIDE SEQUENCE [LARGE SCALE GENOMIC DNA]</scope>
    <source>
        <strain evidence="2 3">M-5</strain>
    </source>
</reference>
<keyword evidence="2" id="KW-0614">Plasmid</keyword>
<organism evidence="2 3">
    <name type="scientific">Thalassospira xiamenensis M-5 = DSM 17429</name>
    <dbReference type="NCBI Taxonomy" id="1123366"/>
    <lineage>
        <taxon>Bacteria</taxon>
        <taxon>Pseudomonadati</taxon>
        <taxon>Pseudomonadota</taxon>
        <taxon>Alphaproteobacteria</taxon>
        <taxon>Rhodospirillales</taxon>
        <taxon>Thalassospiraceae</taxon>
        <taxon>Thalassospira</taxon>
    </lineage>
</organism>
<feature type="transmembrane region" description="Helical" evidence="1">
    <location>
        <begin position="101"/>
        <end position="122"/>
    </location>
</feature>
<keyword evidence="1" id="KW-1133">Transmembrane helix</keyword>
<feature type="transmembrane region" description="Helical" evidence="1">
    <location>
        <begin position="71"/>
        <end position="89"/>
    </location>
</feature>
<evidence type="ECO:0000313" key="2">
    <source>
        <dbReference type="EMBL" id="AJD54343.1"/>
    </source>
</evidence>
<evidence type="ECO:0008006" key="4">
    <source>
        <dbReference type="Google" id="ProtNLM"/>
    </source>
</evidence>
<name>A0AB72UJ67_9PROT</name>
<dbReference type="KEGG" id="txi:TH3_21353"/>
<dbReference type="RefSeq" id="WP_007092474.1">
    <property type="nucleotide sequence ID" value="NZ_CP004389.1"/>
</dbReference>
<proteinExistence type="predicted"/>
<dbReference type="GeneID" id="31929910"/>